<dbReference type="AlphaFoldDB" id="A0A0E9PF77"/>
<name>A0A0E9PF77_ANGAN</name>
<sequence length="26" mass="2939">MAWICVTLFGIPQLSHGNLHRKTAML</sequence>
<proteinExistence type="predicted"/>
<reference evidence="1" key="1">
    <citation type="submission" date="2014-11" db="EMBL/GenBank/DDBJ databases">
        <authorList>
            <person name="Amaro Gonzalez C."/>
        </authorList>
    </citation>
    <scope>NUCLEOTIDE SEQUENCE</scope>
</reference>
<reference evidence="1" key="2">
    <citation type="journal article" date="2015" name="Fish Shellfish Immunol.">
        <title>Early steps in the European eel (Anguilla anguilla)-Vibrio vulnificus interaction in the gills: Role of the RtxA13 toxin.</title>
        <authorList>
            <person name="Callol A."/>
            <person name="Pajuelo D."/>
            <person name="Ebbesson L."/>
            <person name="Teles M."/>
            <person name="MacKenzie S."/>
            <person name="Amaro C."/>
        </authorList>
    </citation>
    <scope>NUCLEOTIDE SEQUENCE</scope>
</reference>
<protein>
    <submittedName>
        <fullName evidence="1">Uncharacterized protein</fullName>
    </submittedName>
</protein>
<accession>A0A0E9PF77</accession>
<dbReference type="EMBL" id="GBXM01105368">
    <property type="protein sequence ID" value="JAH03209.1"/>
    <property type="molecule type" value="Transcribed_RNA"/>
</dbReference>
<evidence type="ECO:0000313" key="1">
    <source>
        <dbReference type="EMBL" id="JAH03209.1"/>
    </source>
</evidence>
<organism evidence="1">
    <name type="scientific">Anguilla anguilla</name>
    <name type="common">European freshwater eel</name>
    <name type="synonym">Muraena anguilla</name>
    <dbReference type="NCBI Taxonomy" id="7936"/>
    <lineage>
        <taxon>Eukaryota</taxon>
        <taxon>Metazoa</taxon>
        <taxon>Chordata</taxon>
        <taxon>Craniata</taxon>
        <taxon>Vertebrata</taxon>
        <taxon>Euteleostomi</taxon>
        <taxon>Actinopterygii</taxon>
        <taxon>Neopterygii</taxon>
        <taxon>Teleostei</taxon>
        <taxon>Anguilliformes</taxon>
        <taxon>Anguillidae</taxon>
        <taxon>Anguilla</taxon>
    </lineage>
</organism>